<name>A0A3P6PYT7_9BILA</name>
<evidence type="ECO:0000313" key="2">
    <source>
        <dbReference type="Proteomes" id="UP000271098"/>
    </source>
</evidence>
<evidence type="ECO:0000313" key="1">
    <source>
        <dbReference type="EMBL" id="VDK44616.1"/>
    </source>
</evidence>
<dbReference type="Proteomes" id="UP000271098">
    <property type="component" value="Unassembled WGS sequence"/>
</dbReference>
<proteinExistence type="predicted"/>
<sequence length="73" mass="8306">MDILNASAVGSKIPLGLLASSVHDFVDRVLEVLRMSVEERDAMRDVARRSVDRFTETNFEKRWNYLVGKLLPA</sequence>
<dbReference type="EMBL" id="UYRT01008265">
    <property type="protein sequence ID" value="VDK44616.1"/>
    <property type="molecule type" value="Genomic_DNA"/>
</dbReference>
<protein>
    <submittedName>
        <fullName evidence="1">Uncharacterized protein</fullName>
    </submittedName>
</protein>
<gene>
    <name evidence="1" type="ORF">GPUH_LOCUS4400</name>
</gene>
<keyword evidence="2" id="KW-1185">Reference proteome</keyword>
<reference evidence="1 2" key="1">
    <citation type="submission" date="2018-11" db="EMBL/GenBank/DDBJ databases">
        <authorList>
            <consortium name="Pathogen Informatics"/>
        </authorList>
    </citation>
    <scope>NUCLEOTIDE SEQUENCE [LARGE SCALE GENOMIC DNA]</scope>
</reference>
<organism evidence="1 2">
    <name type="scientific">Gongylonema pulchrum</name>
    <dbReference type="NCBI Taxonomy" id="637853"/>
    <lineage>
        <taxon>Eukaryota</taxon>
        <taxon>Metazoa</taxon>
        <taxon>Ecdysozoa</taxon>
        <taxon>Nematoda</taxon>
        <taxon>Chromadorea</taxon>
        <taxon>Rhabditida</taxon>
        <taxon>Spirurina</taxon>
        <taxon>Spiruromorpha</taxon>
        <taxon>Spiruroidea</taxon>
        <taxon>Gongylonematidae</taxon>
        <taxon>Gongylonema</taxon>
    </lineage>
</organism>
<accession>A0A3P6PYT7</accession>
<dbReference type="AlphaFoldDB" id="A0A3P6PYT7"/>